<keyword evidence="3" id="KW-1185">Reference proteome</keyword>
<dbReference type="GO" id="GO:0005506">
    <property type="term" value="F:iron ion binding"/>
    <property type="evidence" value="ECO:0007669"/>
    <property type="project" value="InterPro"/>
</dbReference>
<dbReference type="InterPro" id="IPR002401">
    <property type="entry name" value="Cyt_P450_E_grp-I"/>
</dbReference>
<dbReference type="InterPro" id="IPR050121">
    <property type="entry name" value="Cytochrome_P450_monoxygenase"/>
</dbReference>
<comment type="caution">
    <text evidence="2">The sequence shown here is derived from an EMBL/GenBank/DDBJ whole genome shotgun (WGS) entry which is preliminary data.</text>
</comment>
<evidence type="ECO:0000313" key="2">
    <source>
        <dbReference type="EMBL" id="EJK48170.1"/>
    </source>
</evidence>
<sequence>MALPPSGRGGDGLVDELPPDVVWSTLLLMCAIATFLGVAKVTSLLSGNRKSNETLPPYAPGSMLKHIEMITSKEYPWWILDVAEKLGQRCFRVSIPSSMKNKIIIGEHTTARRILTDPLSSKPIEIYGPMRSVNNKGDPGMFTLNGPSWHSKRKASANAFSSNLIQRMNEAALDYTDVFVENLKSEESKGVFDSAFDYVISVEESADMMHDLELGLIEFVLKSPTQIHRNWFGWLIPERRRAVAATLRLRELMCRIVNNYRENGPKSDGTIIQLIMENDSAFKTDDEKLAQLLEFFIAGHETTAYSISWVLTCLARNPQIQAKLRSELSTPTPKTWSQSKYLQMCIKEGMRLYPVVSGGSIRNIGKDLKTEGGFILPKGSTCFIPMMLGSKTASVTCQRRDADNYCKALFLEFDISVEEEGRIEYFLTLKQIGTKLRAKKVE</sequence>
<dbReference type="CDD" id="cd00302">
    <property type="entry name" value="cytochrome_P450"/>
    <property type="match status" value="1"/>
</dbReference>
<accession>K0R5Y2</accession>
<evidence type="ECO:0008006" key="4">
    <source>
        <dbReference type="Google" id="ProtNLM"/>
    </source>
</evidence>
<dbReference type="GO" id="GO:0004497">
    <property type="term" value="F:monooxygenase activity"/>
    <property type="evidence" value="ECO:0007669"/>
    <property type="project" value="InterPro"/>
</dbReference>
<dbReference type="GO" id="GO:0016705">
    <property type="term" value="F:oxidoreductase activity, acting on paired donors, with incorporation or reduction of molecular oxygen"/>
    <property type="evidence" value="ECO:0007669"/>
    <property type="project" value="InterPro"/>
</dbReference>
<dbReference type="PANTHER" id="PTHR24305">
    <property type="entry name" value="CYTOCHROME P450"/>
    <property type="match status" value="1"/>
</dbReference>
<comment type="similarity">
    <text evidence="1">Belongs to the cytochrome P450 family.</text>
</comment>
<dbReference type="PANTHER" id="PTHR24305:SF166">
    <property type="entry name" value="CYTOCHROME P450 12A4, MITOCHONDRIAL-RELATED"/>
    <property type="match status" value="1"/>
</dbReference>
<organism evidence="2 3">
    <name type="scientific">Thalassiosira oceanica</name>
    <name type="common">Marine diatom</name>
    <dbReference type="NCBI Taxonomy" id="159749"/>
    <lineage>
        <taxon>Eukaryota</taxon>
        <taxon>Sar</taxon>
        <taxon>Stramenopiles</taxon>
        <taxon>Ochrophyta</taxon>
        <taxon>Bacillariophyta</taxon>
        <taxon>Coscinodiscophyceae</taxon>
        <taxon>Thalassiosirophycidae</taxon>
        <taxon>Thalassiosirales</taxon>
        <taxon>Thalassiosiraceae</taxon>
        <taxon>Thalassiosira</taxon>
    </lineage>
</organism>
<dbReference type="EMBL" id="AGNL01046196">
    <property type="protein sequence ID" value="EJK48170.1"/>
    <property type="molecule type" value="Genomic_DNA"/>
</dbReference>
<protein>
    <recommendedName>
        <fullName evidence="4">Cytochrome P450</fullName>
    </recommendedName>
</protein>
<dbReference type="SUPFAM" id="SSF48264">
    <property type="entry name" value="Cytochrome P450"/>
    <property type="match status" value="1"/>
</dbReference>
<dbReference type="PRINTS" id="PR00463">
    <property type="entry name" value="EP450I"/>
</dbReference>
<evidence type="ECO:0000256" key="1">
    <source>
        <dbReference type="ARBA" id="ARBA00010617"/>
    </source>
</evidence>
<dbReference type="Gene3D" id="1.10.630.10">
    <property type="entry name" value="Cytochrome P450"/>
    <property type="match status" value="1"/>
</dbReference>
<dbReference type="Proteomes" id="UP000266841">
    <property type="component" value="Unassembled WGS sequence"/>
</dbReference>
<dbReference type="Pfam" id="PF00067">
    <property type="entry name" value="p450"/>
    <property type="match status" value="1"/>
</dbReference>
<dbReference type="GO" id="GO:0020037">
    <property type="term" value="F:heme binding"/>
    <property type="evidence" value="ECO:0007669"/>
    <property type="project" value="InterPro"/>
</dbReference>
<gene>
    <name evidence="2" type="ORF">THAOC_33061</name>
</gene>
<reference evidence="2 3" key="1">
    <citation type="journal article" date="2012" name="Genome Biol.">
        <title>Genome and low-iron response of an oceanic diatom adapted to chronic iron limitation.</title>
        <authorList>
            <person name="Lommer M."/>
            <person name="Specht M."/>
            <person name="Roy A.S."/>
            <person name="Kraemer L."/>
            <person name="Andreson R."/>
            <person name="Gutowska M.A."/>
            <person name="Wolf J."/>
            <person name="Bergner S.V."/>
            <person name="Schilhabel M.B."/>
            <person name="Klostermeier U.C."/>
            <person name="Beiko R.G."/>
            <person name="Rosenstiel P."/>
            <person name="Hippler M."/>
            <person name="Laroche J."/>
        </authorList>
    </citation>
    <scope>NUCLEOTIDE SEQUENCE [LARGE SCALE GENOMIC DNA]</scope>
    <source>
        <strain evidence="2 3">CCMP1005</strain>
    </source>
</reference>
<dbReference type="InterPro" id="IPR036396">
    <property type="entry name" value="Cyt_P450_sf"/>
</dbReference>
<name>K0R5Y2_THAOC</name>
<dbReference type="eggNOG" id="KOG0158">
    <property type="taxonomic scope" value="Eukaryota"/>
</dbReference>
<dbReference type="AlphaFoldDB" id="K0R5Y2"/>
<dbReference type="InterPro" id="IPR001128">
    <property type="entry name" value="Cyt_P450"/>
</dbReference>
<evidence type="ECO:0000313" key="3">
    <source>
        <dbReference type="Proteomes" id="UP000266841"/>
    </source>
</evidence>
<proteinExistence type="inferred from homology"/>
<dbReference type="OrthoDB" id="45232at2759"/>
<dbReference type="PRINTS" id="PR00385">
    <property type="entry name" value="P450"/>
</dbReference>